<evidence type="ECO:0000313" key="2">
    <source>
        <dbReference type="Proteomes" id="UP001642501"/>
    </source>
</evidence>
<name>A0ABP0DDQ3_9PEZI</name>
<dbReference type="EMBL" id="CAWUOM010000015">
    <property type="protein sequence ID" value="CAK7265232.1"/>
    <property type="molecule type" value="Genomic_DNA"/>
</dbReference>
<protein>
    <recommendedName>
        <fullName evidence="3">Cyanovirin-N domain-containing protein</fullName>
    </recommendedName>
</protein>
<proteinExistence type="predicted"/>
<keyword evidence="2" id="KW-1185">Reference proteome</keyword>
<reference evidence="1 2" key="1">
    <citation type="submission" date="2024-01" db="EMBL/GenBank/DDBJ databases">
        <authorList>
            <person name="Allen C."/>
            <person name="Tagirdzhanova G."/>
        </authorList>
    </citation>
    <scope>NUCLEOTIDE SEQUENCE [LARGE SCALE GENOMIC DNA]</scope>
    <source>
        <strain evidence="1 2">CBS 573.63</strain>
    </source>
</reference>
<dbReference type="InterPro" id="IPR036673">
    <property type="entry name" value="Cyanovirin-N_sf"/>
</dbReference>
<sequence length="128" mass="14158">MAEFTAECRKVCLDPFDQNILLTECTIDGSTKDNRFNGGLFQWSEFDLNQILALSGTEFVYRENGNFMANGSPCNACFIDAQAVLICICGDDTPLIGLNQNLFDVVGDLCFIDTYFGPLCGKPTSRRC</sequence>
<comment type="caution">
    <text evidence="1">The sequence shown here is derived from an EMBL/GenBank/DDBJ whole genome shotgun (WGS) entry which is preliminary data.</text>
</comment>
<evidence type="ECO:0000313" key="1">
    <source>
        <dbReference type="EMBL" id="CAK7265232.1"/>
    </source>
</evidence>
<dbReference type="Gene3D" id="2.30.60.10">
    <property type="entry name" value="Cyanovirin-N"/>
    <property type="match status" value="1"/>
</dbReference>
<accession>A0ABP0DDQ3</accession>
<organism evidence="1 2">
    <name type="scientific">Sporothrix epigloea</name>
    <dbReference type="NCBI Taxonomy" id="1892477"/>
    <lineage>
        <taxon>Eukaryota</taxon>
        <taxon>Fungi</taxon>
        <taxon>Dikarya</taxon>
        <taxon>Ascomycota</taxon>
        <taxon>Pezizomycotina</taxon>
        <taxon>Sordariomycetes</taxon>
        <taxon>Sordariomycetidae</taxon>
        <taxon>Ophiostomatales</taxon>
        <taxon>Ophiostomataceae</taxon>
        <taxon>Sporothrix</taxon>
    </lineage>
</organism>
<evidence type="ECO:0008006" key="3">
    <source>
        <dbReference type="Google" id="ProtNLM"/>
    </source>
</evidence>
<gene>
    <name evidence="1" type="ORF">SEPCBS57363_001478</name>
</gene>
<dbReference type="Proteomes" id="UP001642501">
    <property type="component" value="Unassembled WGS sequence"/>
</dbReference>